<keyword evidence="4" id="KW-1185">Reference proteome</keyword>
<dbReference type="Proteomes" id="UP001501475">
    <property type="component" value="Unassembled WGS sequence"/>
</dbReference>
<keyword evidence="2" id="KW-1133">Transmembrane helix</keyword>
<organism evidence="3 4">
    <name type="scientific">Nostocoides vanveenii</name>
    <dbReference type="NCBI Taxonomy" id="330835"/>
    <lineage>
        <taxon>Bacteria</taxon>
        <taxon>Bacillati</taxon>
        <taxon>Actinomycetota</taxon>
        <taxon>Actinomycetes</taxon>
        <taxon>Micrococcales</taxon>
        <taxon>Intrasporangiaceae</taxon>
        <taxon>Nostocoides</taxon>
    </lineage>
</organism>
<feature type="region of interest" description="Disordered" evidence="1">
    <location>
        <begin position="35"/>
        <end position="54"/>
    </location>
</feature>
<protein>
    <submittedName>
        <fullName evidence="3">Uncharacterized protein</fullName>
    </submittedName>
</protein>
<feature type="region of interest" description="Disordered" evidence="1">
    <location>
        <begin position="267"/>
        <end position="286"/>
    </location>
</feature>
<evidence type="ECO:0000313" key="4">
    <source>
        <dbReference type="Proteomes" id="UP001501475"/>
    </source>
</evidence>
<accession>A0ABN2KXU1</accession>
<comment type="caution">
    <text evidence="3">The sequence shown here is derived from an EMBL/GenBank/DDBJ whole genome shotgun (WGS) entry which is preliminary data.</text>
</comment>
<evidence type="ECO:0000256" key="1">
    <source>
        <dbReference type="SAM" id="MobiDB-lite"/>
    </source>
</evidence>
<keyword evidence="2" id="KW-0812">Transmembrane</keyword>
<feature type="transmembrane region" description="Helical" evidence="2">
    <location>
        <begin position="79"/>
        <end position="102"/>
    </location>
</feature>
<reference evidence="3 4" key="1">
    <citation type="journal article" date="2019" name="Int. J. Syst. Evol. Microbiol.">
        <title>The Global Catalogue of Microorganisms (GCM) 10K type strain sequencing project: providing services to taxonomists for standard genome sequencing and annotation.</title>
        <authorList>
            <consortium name="The Broad Institute Genomics Platform"/>
            <consortium name="The Broad Institute Genome Sequencing Center for Infectious Disease"/>
            <person name="Wu L."/>
            <person name="Ma J."/>
        </authorList>
    </citation>
    <scope>NUCLEOTIDE SEQUENCE [LARGE SCALE GENOMIC DNA]</scope>
    <source>
        <strain evidence="3 4">JCM 15591</strain>
    </source>
</reference>
<dbReference type="EMBL" id="BAAAPN010000059">
    <property type="protein sequence ID" value="GAA1769114.1"/>
    <property type="molecule type" value="Genomic_DNA"/>
</dbReference>
<name>A0ABN2KXU1_9MICO</name>
<evidence type="ECO:0000256" key="2">
    <source>
        <dbReference type="SAM" id="Phobius"/>
    </source>
</evidence>
<proteinExistence type="predicted"/>
<gene>
    <name evidence="3" type="ORF">GCM10009810_29500</name>
</gene>
<sequence length="286" mass="31071">MSDIERYERVRADWLLANEVSWHLSDRRMANELRRAADKKDRSAAGAAESSHHEGRIKPIWSRFVASGEDSKETAARALLLWAGVVPALALTFGPALALSYGTYRATTEKALRRGSVPRRRPWLVAAAVLAVAGIAAAALLPDLATVATLRYYPEQTVAVHWGRVGLMYLWWQTSVGLALVAWQVRRHGWPGVTVADQAQVPTVPSIPQVPTVPAAAHEPSPVPALPPVPDTPRAPAIEDAPFVVVSDDEDDEPPYDEDAPFALIYGDEDVPDTDTTHHIHQGGAA</sequence>
<keyword evidence="2" id="KW-0472">Membrane</keyword>
<feature type="transmembrane region" description="Helical" evidence="2">
    <location>
        <begin position="123"/>
        <end position="141"/>
    </location>
</feature>
<evidence type="ECO:0000313" key="3">
    <source>
        <dbReference type="EMBL" id="GAA1769114.1"/>
    </source>
</evidence>
<dbReference type="RefSeq" id="WP_344067575.1">
    <property type="nucleotide sequence ID" value="NZ_BAAAPN010000059.1"/>
</dbReference>
<feature type="transmembrane region" description="Helical" evidence="2">
    <location>
        <begin position="161"/>
        <end position="183"/>
    </location>
</feature>